<protein>
    <submittedName>
        <fullName evidence="1">Uncharacterized protein</fullName>
    </submittedName>
</protein>
<dbReference type="EMBL" id="JBHUOL010000003">
    <property type="protein sequence ID" value="MFD2907345.1"/>
    <property type="molecule type" value="Genomic_DNA"/>
</dbReference>
<name>A0ABW5Z440_9FLAO</name>
<evidence type="ECO:0000313" key="1">
    <source>
        <dbReference type="EMBL" id="MFD2907345.1"/>
    </source>
</evidence>
<accession>A0ABW5Z440</accession>
<comment type="caution">
    <text evidence="1">The sequence shown here is derived from an EMBL/GenBank/DDBJ whole genome shotgun (WGS) entry which is preliminary data.</text>
</comment>
<dbReference type="RefSeq" id="WP_379803359.1">
    <property type="nucleotide sequence ID" value="NZ_JBHUOL010000003.1"/>
</dbReference>
<proteinExistence type="predicted"/>
<reference evidence="2" key="1">
    <citation type="journal article" date="2019" name="Int. J. Syst. Evol. Microbiol.">
        <title>The Global Catalogue of Microorganisms (GCM) 10K type strain sequencing project: providing services to taxonomists for standard genome sequencing and annotation.</title>
        <authorList>
            <consortium name="The Broad Institute Genomics Platform"/>
            <consortium name="The Broad Institute Genome Sequencing Center for Infectious Disease"/>
            <person name="Wu L."/>
            <person name="Ma J."/>
        </authorList>
    </citation>
    <scope>NUCLEOTIDE SEQUENCE [LARGE SCALE GENOMIC DNA]</scope>
    <source>
        <strain evidence="2">KCTC 52644</strain>
    </source>
</reference>
<keyword evidence="2" id="KW-1185">Reference proteome</keyword>
<sequence>MKSLFIHFFLWLNLININAQSKKVLIFSDSGSSVSDAILIIDNSPKYISDSIGLVTINNIDFDKEITIRHLNFETKRFTKWNLRDTLFLNERKYTLNEVELKSKRKKSKTLQLFPTKNISNSLPKNFGKSSSISQNVEIAVFFPNQDSTKTKIIKKILVPTNDYKVIETLQSNKRSKRKNAKYSPFKINLYTVDSVIGIPKDKKFEEYFVIKCDVDENYAVLELNEDEEFEFTKDGFFVVIKNLTIEEYEELGYYFAPGIDQIGVSKNNKFLPYFRYLYQAEDAKWKKKEYLINRKNIYNIGIEFKEIK</sequence>
<dbReference type="Proteomes" id="UP001597549">
    <property type="component" value="Unassembled WGS sequence"/>
</dbReference>
<gene>
    <name evidence="1" type="ORF">ACFSX9_01215</name>
</gene>
<evidence type="ECO:0000313" key="2">
    <source>
        <dbReference type="Proteomes" id="UP001597549"/>
    </source>
</evidence>
<organism evidence="1 2">
    <name type="scientific">Flavobacterium ardleyense</name>
    <dbReference type="NCBI Taxonomy" id="2038737"/>
    <lineage>
        <taxon>Bacteria</taxon>
        <taxon>Pseudomonadati</taxon>
        <taxon>Bacteroidota</taxon>
        <taxon>Flavobacteriia</taxon>
        <taxon>Flavobacteriales</taxon>
        <taxon>Flavobacteriaceae</taxon>
        <taxon>Flavobacterium</taxon>
    </lineage>
</organism>